<comment type="catalytic activity">
    <reaction evidence="5">
        <text>N,N-dimethyl-1,4-phenylenediamine + anthranilate + 2 NAD(+) = 2-(4-dimethylaminophenyl)diazenylbenzoate + 2 NADH + 2 H(+)</text>
        <dbReference type="Rhea" id="RHEA:55872"/>
        <dbReference type="ChEBI" id="CHEBI:15378"/>
        <dbReference type="ChEBI" id="CHEBI:15783"/>
        <dbReference type="ChEBI" id="CHEBI:16567"/>
        <dbReference type="ChEBI" id="CHEBI:57540"/>
        <dbReference type="ChEBI" id="CHEBI:57945"/>
        <dbReference type="ChEBI" id="CHEBI:71579"/>
        <dbReference type="EC" id="1.7.1.17"/>
    </reaction>
    <physiologicalReaction direction="right-to-left" evidence="5">
        <dbReference type="Rhea" id="RHEA:55874"/>
    </physiologicalReaction>
</comment>
<dbReference type="GO" id="GO:0016652">
    <property type="term" value="F:oxidoreductase activity, acting on NAD(P)H as acceptor"/>
    <property type="evidence" value="ECO:0007669"/>
    <property type="project" value="UniProtKB-UniRule"/>
</dbReference>
<feature type="binding site" evidence="6">
    <location>
        <position position="10"/>
    </location>
    <ligand>
        <name>FMN</name>
        <dbReference type="ChEBI" id="CHEBI:58210"/>
    </ligand>
</feature>
<dbReference type="GO" id="GO:0016655">
    <property type="term" value="F:oxidoreductase activity, acting on NAD(P)H, quinone or similar compound as acceptor"/>
    <property type="evidence" value="ECO:0007669"/>
    <property type="project" value="InterPro"/>
</dbReference>
<keyword evidence="9" id="KW-1185">Reference proteome</keyword>
<name>A0A081K7T8_9GAMM</name>
<keyword evidence="2 6" id="KW-0288">FMN</keyword>
<evidence type="ECO:0000259" key="7">
    <source>
        <dbReference type="Pfam" id="PF02525"/>
    </source>
</evidence>
<dbReference type="Gene3D" id="3.40.50.360">
    <property type="match status" value="1"/>
</dbReference>
<gene>
    <name evidence="6" type="primary">azoR</name>
    <name evidence="8" type="ORF">GV64_05160</name>
</gene>
<dbReference type="Proteomes" id="UP000027997">
    <property type="component" value="Unassembled WGS sequence"/>
</dbReference>
<sequence>MVKLLQINSSLFSENGQSSQLTRKFVERFLKSNPDTLHTVRDLANQPIPHLDAEIVMGFGFSDDQKNGRQIEMTALSDQLIEEVKVADILVIGLPMYNFSLPSVMKSWFDFIARAGITFKYTEQGPVGLLQGKKAYIMAARGGQYAGTEYDTQTAMVRHFLGFIGITDVEFVYAEGLNMGDDTKEQAINDAGLRIDSLVA</sequence>
<dbReference type="GO" id="GO:0009055">
    <property type="term" value="F:electron transfer activity"/>
    <property type="evidence" value="ECO:0007669"/>
    <property type="project" value="UniProtKB-UniRule"/>
</dbReference>
<proteinExistence type="inferred from homology"/>
<reference evidence="8 9" key="1">
    <citation type="submission" date="2014-06" db="EMBL/GenBank/DDBJ databases">
        <title>Whole Genome Sequences of Three Symbiotic Endozoicomonas Bacteria.</title>
        <authorList>
            <person name="Neave M.J."/>
            <person name="Apprill A."/>
            <person name="Voolstra C.R."/>
        </authorList>
    </citation>
    <scope>NUCLEOTIDE SEQUENCE [LARGE SCALE GENOMIC DNA]</scope>
    <source>
        <strain evidence="8 9">DSM 22380</strain>
    </source>
</reference>
<dbReference type="Pfam" id="PF02525">
    <property type="entry name" value="Flavodoxin_2"/>
    <property type="match status" value="1"/>
</dbReference>
<evidence type="ECO:0000256" key="2">
    <source>
        <dbReference type="ARBA" id="ARBA00022643"/>
    </source>
</evidence>
<evidence type="ECO:0000256" key="1">
    <source>
        <dbReference type="ARBA" id="ARBA00022630"/>
    </source>
</evidence>
<dbReference type="SUPFAM" id="SSF52218">
    <property type="entry name" value="Flavoproteins"/>
    <property type="match status" value="1"/>
</dbReference>
<comment type="function">
    <text evidence="6">Quinone reductase that provides resistance to thiol-specific stress caused by electrophilic quinones.</text>
</comment>
<evidence type="ECO:0000313" key="8">
    <source>
        <dbReference type="EMBL" id="KEI70214.1"/>
    </source>
</evidence>
<dbReference type="PANTHER" id="PTHR43741">
    <property type="entry name" value="FMN-DEPENDENT NADH-AZOREDUCTASE 1"/>
    <property type="match status" value="1"/>
</dbReference>
<keyword evidence="4 6" id="KW-0520">NAD</keyword>
<evidence type="ECO:0000256" key="3">
    <source>
        <dbReference type="ARBA" id="ARBA00023002"/>
    </source>
</evidence>
<dbReference type="HAMAP" id="MF_01216">
    <property type="entry name" value="Azoreductase_type1"/>
    <property type="match status" value="1"/>
</dbReference>
<dbReference type="InterPro" id="IPR023048">
    <property type="entry name" value="NADH:quinone_OxRdtase_FMN_depd"/>
</dbReference>
<evidence type="ECO:0000256" key="6">
    <source>
        <dbReference type="HAMAP-Rule" id="MF_01216"/>
    </source>
</evidence>
<evidence type="ECO:0000256" key="5">
    <source>
        <dbReference type="ARBA" id="ARBA00048542"/>
    </source>
</evidence>
<dbReference type="EMBL" id="JOJP01000001">
    <property type="protein sequence ID" value="KEI70214.1"/>
    <property type="molecule type" value="Genomic_DNA"/>
</dbReference>
<comment type="cofactor">
    <cofactor evidence="6">
        <name>FMN</name>
        <dbReference type="ChEBI" id="CHEBI:58210"/>
    </cofactor>
    <text evidence="6">Binds 1 FMN per subunit.</text>
</comment>
<dbReference type="RefSeq" id="WP_020584001.1">
    <property type="nucleotide sequence ID" value="NZ_JOJP01000001.1"/>
</dbReference>
<accession>A0A081K7T8</accession>
<dbReference type="InterPro" id="IPR029039">
    <property type="entry name" value="Flavoprotein-like_sf"/>
</dbReference>
<protein>
    <recommendedName>
        <fullName evidence="6">FMN dependent NADH:quinone oxidoreductase</fullName>
        <ecNumber evidence="6">1.6.5.-</ecNumber>
    </recommendedName>
    <alternativeName>
        <fullName evidence="6">Azo-dye reductase</fullName>
    </alternativeName>
    <alternativeName>
        <fullName evidence="6">FMN-dependent NADH-azo compound oxidoreductase</fullName>
    </alternativeName>
    <alternativeName>
        <fullName evidence="6">FMN-dependent NADH-azoreductase</fullName>
        <ecNumber evidence="6">1.7.1.17</ecNumber>
    </alternativeName>
</protein>
<dbReference type="EC" id="1.6.5.-" evidence="6"/>
<evidence type="ECO:0000256" key="4">
    <source>
        <dbReference type="ARBA" id="ARBA00023027"/>
    </source>
</evidence>
<dbReference type="STRING" id="305900.GV64_05160"/>
<comment type="caution">
    <text evidence="6">Lacks conserved residue(s) required for the propagation of feature annotation.</text>
</comment>
<keyword evidence="3 6" id="KW-0560">Oxidoreductase</keyword>
<dbReference type="PANTHER" id="PTHR43741:SF2">
    <property type="entry name" value="FMN-DEPENDENT NADH:QUINONE OXIDOREDUCTASE"/>
    <property type="match status" value="1"/>
</dbReference>
<dbReference type="InterPro" id="IPR050104">
    <property type="entry name" value="FMN-dep_NADH:Q_OxRdtase_AzoR1"/>
</dbReference>
<keyword evidence="1 6" id="KW-0285">Flavoprotein</keyword>
<organism evidence="8 9">
    <name type="scientific">Endozoicomonas elysicola</name>
    <dbReference type="NCBI Taxonomy" id="305900"/>
    <lineage>
        <taxon>Bacteria</taxon>
        <taxon>Pseudomonadati</taxon>
        <taxon>Pseudomonadota</taxon>
        <taxon>Gammaproteobacteria</taxon>
        <taxon>Oceanospirillales</taxon>
        <taxon>Endozoicomonadaceae</taxon>
        <taxon>Endozoicomonas</taxon>
    </lineage>
</organism>
<comment type="caution">
    <text evidence="8">The sequence shown here is derived from an EMBL/GenBank/DDBJ whole genome shotgun (WGS) entry which is preliminary data.</text>
</comment>
<feature type="binding site" evidence="6">
    <location>
        <begin position="96"/>
        <end position="99"/>
    </location>
    <ligand>
        <name>FMN</name>
        <dbReference type="ChEBI" id="CHEBI:58210"/>
    </ligand>
</feature>
<dbReference type="eggNOG" id="COG1182">
    <property type="taxonomic scope" value="Bacteria"/>
</dbReference>
<dbReference type="EC" id="1.7.1.17" evidence="6"/>
<comment type="similarity">
    <text evidence="6">Belongs to the azoreductase type 1 family.</text>
</comment>
<dbReference type="InterPro" id="IPR003680">
    <property type="entry name" value="Flavodoxin_fold"/>
</dbReference>
<comment type="catalytic activity">
    <reaction evidence="6">
        <text>2 a quinone + NADH + H(+) = 2 a 1,4-benzosemiquinone + NAD(+)</text>
        <dbReference type="Rhea" id="RHEA:65952"/>
        <dbReference type="ChEBI" id="CHEBI:15378"/>
        <dbReference type="ChEBI" id="CHEBI:57540"/>
        <dbReference type="ChEBI" id="CHEBI:57945"/>
        <dbReference type="ChEBI" id="CHEBI:132124"/>
        <dbReference type="ChEBI" id="CHEBI:134225"/>
    </reaction>
</comment>
<comment type="function">
    <text evidence="6">Also exhibits azoreductase activity. Catalyzes the reductive cleavage of the azo bond in aromatic azo compounds to the corresponding amines.</text>
</comment>
<dbReference type="AlphaFoldDB" id="A0A081K7T8"/>
<feature type="domain" description="Flavodoxin-like fold" evidence="7">
    <location>
        <begin position="3"/>
        <end position="196"/>
    </location>
</feature>
<dbReference type="GO" id="GO:0010181">
    <property type="term" value="F:FMN binding"/>
    <property type="evidence" value="ECO:0007669"/>
    <property type="project" value="UniProtKB-UniRule"/>
</dbReference>
<evidence type="ECO:0000313" key="9">
    <source>
        <dbReference type="Proteomes" id="UP000027997"/>
    </source>
</evidence>
<comment type="subunit">
    <text evidence="6">Homodimer.</text>
</comment>